<sequence length="202" mass="23102">MKLIGLAFVFFFGSSSTETLNGWHGGDVRIKIDDDQIVRLNNDEESMNLVYCPCPPTTSRPLYCSDFCGNFVGWKNDCSQFDIGMQFSSVGQIPGKYCVQMTEPADPHTWSDNFICFNKDYGVRWSHGGEISRMKCAQIVETSDPHTWSDNFLCLPQGSPFRFHWSITERPSGLCCVHIHEPAEPREHGWYDNYLCVSEYNK</sequence>
<dbReference type="OrthoDB" id="7753362at2759"/>
<protein>
    <submittedName>
        <fullName evidence="2">Uncharacterized protein</fullName>
    </submittedName>
</protein>
<keyword evidence="3" id="KW-1185">Reference proteome</keyword>
<evidence type="ECO:0000313" key="3">
    <source>
        <dbReference type="Proteomes" id="UP001151699"/>
    </source>
</evidence>
<dbReference type="EMBL" id="WJQU01000001">
    <property type="protein sequence ID" value="KAJ6647343.1"/>
    <property type="molecule type" value="Genomic_DNA"/>
</dbReference>
<feature type="signal peptide" evidence="1">
    <location>
        <begin position="1"/>
        <end position="17"/>
    </location>
</feature>
<dbReference type="AlphaFoldDB" id="A0A9Q0NBM9"/>
<dbReference type="Proteomes" id="UP001151699">
    <property type="component" value="Chromosome A"/>
</dbReference>
<accession>A0A9Q0NBM9</accession>
<evidence type="ECO:0000256" key="1">
    <source>
        <dbReference type="SAM" id="SignalP"/>
    </source>
</evidence>
<reference evidence="2" key="1">
    <citation type="submission" date="2022-07" db="EMBL/GenBank/DDBJ databases">
        <authorList>
            <person name="Trinca V."/>
            <person name="Uliana J.V.C."/>
            <person name="Torres T.T."/>
            <person name="Ward R.J."/>
            <person name="Monesi N."/>
        </authorList>
    </citation>
    <scope>NUCLEOTIDE SEQUENCE</scope>
    <source>
        <strain evidence="2">HSMRA1968</strain>
        <tissue evidence="2">Whole embryos</tissue>
    </source>
</reference>
<comment type="caution">
    <text evidence="2">The sequence shown here is derived from an EMBL/GenBank/DDBJ whole genome shotgun (WGS) entry which is preliminary data.</text>
</comment>
<keyword evidence="1" id="KW-0732">Signal</keyword>
<feature type="chain" id="PRO_5040331847" evidence="1">
    <location>
        <begin position="18"/>
        <end position="202"/>
    </location>
</feature>
<organism evidence="2 3">
    <name type="scientific">Pseudolycoriella hygida</name>
    <dbReference type="NCBI Taxonomy" id="35572"/>
    <lineage>
        <taxon>Eukaryota</taxon>
        <taxon>Metazoa</taxon>
        <taxon>Ecdysozoa</taxon>
        <taxon>Arthropoda</taxon>
        <taxon>Hexapoda</taxon>
        <taxon>Insecta</taxon>
        <taxon>Pterygota</taxon>
        <taxon>Neoptera</taxon>
        <taxon>Endopterygota</taxon>
        <taxon>Diptera</taxon>
        <taxon>Nematocera</taxon>
        <taxon>Sciaroidea</taxon>
        <taxon>Sciaridae</taxon>
        <taxon>Pseudolycoriella</taxon>
    </lineage>
</organism>
<proteinExistence type="predicted"/>
<gene>
    <name evidence="2" type="ORF">Bhyg_02565</name>
</gene>
<evidence type="ECO:0000313" key="2">
    <source>
        <dbReference type="EMBL" id="KAJ6647343.1"/>
    </source>
</evidence>
<name>A0A9Q0NBM9_9DIPT</name>